<keyword evidence="2" id="KW-1185">Reference proteome</keyword>
<organism evidence="1 2">
    <name type="scientific">Allacma fusca</name>
    <dbReference type="NCBI Taxonomy" id="39272"/>
    <lineage>
        <taxon>Eukaryota</taxon>
        <taxon>Metazoa</taxon>
        <taxon>Ecdysozoa</taxon>
        <taxon>Arthropoda</taxon>
        <taxon>Hexapoda</taxon>
        <taxon>Collembola</taxon>
        <taxon>Symphypleona</taxon>
        <taxon>Sminthuridae</taxon>
        <taxon>Allacma</taxon>
    </lineage>
</organism>
<comment type="caution">
    <text evidence="1">The sequence shown here is derived from an EMBL/GenBank/DDBJ whole genome shotgun (WGS) entry which is preliminary data.</text>
</comment>
<feature type="non-terminal residue" evidence="1">
    <location>
        <position position="1"/>
    </location>
</feature>
<evidence type="ECO:0000313" key="2">
    <source>
        <dbReference type="Proteomes" id="UP000708208"/>
    </source>
</evidence>
<sequence length="50" mass="5314">EALAVPTEAPGQHIQALEAQVLTMGSIPIRTAAEAKDQTHMENRSSGFIP</sequence>
<proteinExistence type="predicted"/>
<gene>
    <name evidence="1" type="ORF">AFUS01_LOCUS15743</name>
</gene>
<accession>A0A8J2NZZ1</accession>
<dbReference type="EMBL" id="CAJVCH010140924">
    <property type="protein sequence ID" value="CAG7726860.1"/>
    <property type="molecule type" value="Genomic_DNA"/>
</dbReference>
<dbReference type="AlphaFoldDB" id="A0A8J2NZZ1"/>
<name>A0A8J2NZZ1_9HEXA</name>
<dbReference type="Proteomes" id="UP000708208">
    <property type="component" value="Unassembled WGS sequence"/>
</dbReference>
<protein>
    <submittedName>
        <fullName evidence="1">Uncharacterized protein</fullName>
    </submittedName>
</protein>
<reference evidence="1" key="1">
    <citation type="submission" date="2021-06" db="EMBL/GenBank/DDBJ databases">
        <authorList>
            <person name="Hodson N. C."/>
            <person name="Mongue J. A."/>
            <person name="Jaron S. K."/>
        </authorList>
    </citation>
    <scope>NUCLEOTIDE SEQUENCE</scope>
</reference>
<evidence type="ECO:0000313" key="1">
    <source>
        <dbReference type="EMBL" id="CAG7726860.1"/>
    </source>
</evidence>